<evidence type="ECO:0000313" key="3">
    <source>
        <dbReference type="Proteomes" id="UP000291088"/>
    </source>
</evidence>
<protein>
    <submittedName>
        <fullName evidence="2">DUF2155 domain-containing protein</fullName>
    </submittedName>
</protein>
<evidence type="ECO:0000313" key="2">
    <source>
        <dbReference type="EMBL" id="RYC17595.1"/>
    </source>
</evidence>
<dbReference type="OrthoDB" id="9810376at2"/>
<comment type="caution">
    <text evidence="2">The sequence shown here is derived from an EMBL/GenBank/DDBJ whole genome shotgun (WGS) entry which is preliminary data.</text>
</comment>
<accession>A0A4Q2TJ93</accession>
<organism evidence="2 3">
    <name type="scientific">Ciceribacter ferrooxidans</name>
    <dbReference type="NCBI Taxonomy" id="2509717"/>
    <lineage>
        <taxon>Bacteria</taxon>
        <taxon>Pseudomonadati</taxon>
        <taxon>Pseudomonadota</taxon>
        <taxon>Alphaproteobacteria</taxon>
        <taxon>Hyphomicrobiales</taxon>
        <taxon>Rhizobiaceae</taxon>
        <taxon>Ciceribacter</taxon>
    </lineage>
</organism>
<dbReference type="InterPro" id="IPR019225">
    <property type="entry name" value="DUF2155"/>
</dbReference>
<feature type="compositionally biased region" description="Basic and acidic residues" evidence="1">
    <location>
        <begin position="156"/>
        <end position="165"/>
    </location>
</feature>
<dbReference type="Pfam" id="PF09923">
    <property type="entry name" value="DUF2155"/>
    <property type="match status" value="1"/>
</dbReference>
<name>A0A4Q2TJ93_9HYPH</name>
<feature type="region of interest" description="Disordered" evidence="1">
    <location>
        <begin position="155"/>
        <end position="300"/>
    </location>
</feature>
<gene>
    <name evidence="2" type="ORF">EUU22_06330</name>
</gene>
<dbReference type="Proteomes" id="UP000291088">
    <property type="component" value="Unassembled WGS sequence"/>
</dbReference>
<keyword evidence="3" id="KW-1185">Reference proteome</keyword>
<dbReference type="AlphaFoldDB" id="A0A4Q2TJ93"/>
<proteinExistence type="predicted"/>
<reference evidence="2 3" key="1">
    <citation type="submission" date="2019-01" db="EMBL/GenBank/DDBJ databases">
        <authorList>
            <person name="Deng T."/>
        </authorList>
    </citation>
    <scope>NUCLEOTIDE SEQUENCE [LARGE SCALE GENOMIC DNA]</scope>
    <source>
        <strain evidence="2 3">F8825</strain>
    </source>
</reference>
<evidence type="ECO:0000256" key="1">
    <source>
        <dbReference type="SAM" id="MobiDB-lite"/>
    </source>
</evidence>
<sequence>MKLFGNGIGLGAASLLALTTAVSLLSPVAPARAERIANPVAQFAGIDKITGRITSFDVYVNETVQFGALQVTPKVCYSRDETEAQKIDAFIEVDEITLDRKIRRIFSGWMFADSPALNAVEHAIYDVWLTGCKQSSDVPAPEGVVAAHPAPVPVSEAEKAAEAQKRAASSESQPQPTVSEQPQPAGEGAVAPAETAPAPQDSGTLQPSPPQDAVPPLGAPQEIPDNVPGDALPPLGAPQEIPENAPGDALPPLEEPQPVPDNAPGDLLPPLDIPQGVEEIPEGQPMPQAPVTQPGGVGLF</sequence>
<dbReference type="EMBL" id="SDVB01000170">
    <property type="protein sequence ID" value="RYC17595.1"/>
    <property type="molecule type" value="Genomic_DNA"/>
</dbReference>